<keyword evidence="2" id="KW-1185">Reference proteome</keyword>
<dbReference type="HOGENOM" id="CLU_696631_0_0_1"/>
<dbReference type="EMBL" id="AM920436">
    <property type="protein sequence ID" value="CAP95966.1"/>
    <property type="molecule type" value="Genomic_DNA"/>
</dbReference>
<dbReference type="BioCyc" id="PCHR:PC21G10690-MONOMER"/>
<gene>
    <name evidence="1" type="ORF">Pc21g10690</name>
    <name evidence="1" type="ORF">PCH_Pc21g10690</name>
</gene>
<dbReference type="eggNOG" id="ENOG502SM5K">
    <property type="taxonomic scope" value="Eukaryota"/>
</dbReference>
<dbReference type="VEuPathDB" id="FungiDB:PCH_Pc21g10690"/>
<dbReference type="Proteomes" id="UP000000724">
    <property type="component" value="Contig Pc00c21"/>
</dbReference>
<sequence>MDLWISKNSYIRLSVPLGSIASIAVPQQPRARFLMFRLVARSRPRIMKPASFTASFATSPFDIPGADKAVLSPIHASVYTSIRRPVPPMPHSPMTVKIQGPNEEAGPDHESHLQDQLQSIQSDTKYLRLDEDTPSDKEWTLLSAHFSHVENLELDSGFNEDLNDKHIPQHWPLRRLELRSACGQLVQSPFILQGRVSHLSLLLTGGLRFAGSTNSELLREHKEQVERGEIEAEYITHNQGTPEEKRLQVIYMPSLVCRHMNKLHPGLDGKSDPEEVSTPDQINLHTLEIFENDAIDTFCRLTMDQPHLLNNLQTLRIRSTSGLDFIYLDEGLFRFILPQLVNLKTLNLTVGDVFNNPSYLPTLHEILPPNLTTLFFRGPASLCQSEHWSGWLRAFESKEFLPQLQRLAFVLDLHHEEKEGWSRKRVVPAPANVLYQARVACEDIYGTVRRRGVSIVEMPAEPEAENDLFEPVDDRW</sequence>
<proteinExistence type="predicted"/>
<evidence type="ECO:0000313" key="2">
    <source>
        <dbReference type="Proteomes" id="UP000000724"/>
    </source>
</evidence>
<dbReference type="STRING" id="500485.B6HJ03"/>
<dbReference type="KEGG" id="pcs:N7525_007650"/>
<dbReference type="OMA" id="KWIESFA"/>
<reference evidence="1 2" key="1">
    <citation type="journal article" date="2008" name="Nat. Biotechnol.">
        <title>Genome sequencing and analysis of the filamentous fungus Penicillium chrysogenum.</title>
        <authorList>
            <person name="van den Berg M.A."/>
            <person name="Albang R."/>
            <person name="Albermann K."/>
            <person name="Badger J.H."/>
            <person name="Daran J.-M."/>
            <person name="Driessen A.J.M."/>
            <person name="Garcia-Estrada C."/>
            <person name="Fedorova N.D."/>
            <person name="Harris D.M."/>
            <person name="Heijne W.H.M."/>
            <person name="Joardar V.S."/>
            <person name="Kiel J.A.K.W."/>
            <person name="Kovalchuk A."/>
            <person name="Martin J.F."/>
            <person name="Nierman W.C."/>
            <person name="Nijland J.G."/>
            <person name="Pronk J.T."/>
            <person name="Roubos J.A."/>
            <person name="van der Klei I.J."/>
            <person name="van Peij N.N.M.E."/>
            <person name="Veenhuis M."/>
            <person name="von Doehren H."/>
            <person name="Wagner C."/>
            <person name="Wortman J.R."/>
            <person name="Bovenberg R.A.L."/>
        </authorList>
    </citation>
    <scope>NUCLEOTIDE SEQUENCE [LARGE SCALE GENOMIC DNA]</scope>
    <source>
        <strain evidence="2">ATCC 28089 / DSM 1075 / NRRL 1951 / Wisconsin 54-1255</strain>
    </source>
</reference>
<name>B6HJ03_PENRW</name>
<dbReference type="GeneID" id="8309432"/>
<evidence type="ECO:0000313" key="1">
    <source>
        <dbReference type="EMBL" id="CAP95966.1"/>
    </source>
</evidence>
<organism evidence="1 2">
    <name type="scientific">Penicillium rubens (strain ATCC 28089 / DSM 1075 / NRRL 1951 / Wisconsin 54-1255)</name>
    <name type="common">Penicillium chrysogenum</name>
    <dbReference type="NCBI Taxonomy" id="500485"/>
    <lineage>
        <taxon>Eukaryota</taxon>
        <taxon>Fungi</taxon>
        <taxon>Dikarya</taxon>
        <taxon>Ascomycota</taxon>
        <taxon>Pezizomycotina</taxon>
        <taxon>Eurotiomycetes</taxon>
        <taxon>Eurotiomycetidae</taxon>
        <taxon>Eurotiales</taxon>
        <taxon>Aspergillaceae</taxon>
        <taxon>Penicillium</taxon>
        <taxon>Penicillium chrysogenum species complex</taxon>
    </lineage>
</organism>
<dbReference type="OrthoDB" id="4579491at2759"/>
<accession>B6HJ03</accession>
<protein>
    <submittedName>
        <fullName evidence="1">Pc21g10690 protein</fullName>
    </submittedName>
</protein>
<dbReference type="AlphaFoldDB" id="B6HJ03"/>